<feature type="chain" id="PRO_5019452595" description="ZP domain-containing protein" evidence="2">
    <location>
        <begin position="30"/>
        <end position="264"/>
    </location>
</feature>
<protein>
    <recommendedName>
        <fullName evidence="5">ZP domain-containing protein</fullName>
    </recommendedName>
</protein>
<evidence type="ECO:0000313" key="4">
    <source>
        <dbReference type="Proteomes" id="UP000288216"/>
    </source>
</evidence>
<dbReference type="AlphaFoldDB" id="A0A401NLS8"/>
<feature type="signal peptide" evidence="2">
    <location>
        <begin position="1"/>
        <end position="29"/>
    </location>
</feature>
<reference evidence="3 4" key="1">
    <citation type="journal article" date="2018" name="Nat. Ecol. Evol.">
        <title>Shark genomes provide insights into elasmobranch evolution and the origin of vertebrates.</title>
        <authorList>
            <person name="Hara Y"/>
            <person name="Yamaguchi K"/>
            <person name="Onimaru K"/>
            <person name="Kadota M"/>
            <person name="Koyanagi M"/>
            <person name="Keeley SD"/>
            <person name="Tatsumi K"/>
            <person name="Tanaka K"/>
            <person name="Motone F"/>
            <person name="Kageyama Y"/>
            <person name="Nozu R"/>
            <person name="Adachi N"/>
            <person name="Nishimura O"/>
            <person name="Nakagawa R"/>
            <person name="Tanegashima C"/>
            <person name="Kiyatake I"/>
            <person name="Matsumoto R"/>
            <person name="Murakumo K"/>
            <person name="Nishida K"/>
            <person name="Terakita A"/>
            <person name="Kuratani S"/>
            <person name="Sato K"/>
            <person name="Hyodo S Kuraku.S."/>
        </authorList>
    </citation>
    <scope>NUCLEOTIDE SEQUENCE [LARGE SCALE GENOMIC DNA]</scope>
</reference>
<dbReference type="PANTHER" id="PTHR15071">
    <property type="entry name" value="MANNOSE-6-PHOSPHATE RECEPTOR FAMILY MEMBER"/>
    <property type="match status" value="1"/>
</dbReference>
<keyword evidence="4" id="KW-1185">Reference proteome</keyword>
<sequence length="264" mass="28777">GEEFLSEMPSVGTHGWMCLLMILCPAASASQKTECIKLNPCKCIMEDGSGVINLAAMGDADGFLERGKPLTASGGESDPEILYSFSPCLPFSEPVEFAFECLNVAVCLVTRHQPQSGETVDFLNFGMHEDNEFSYDNISQTLTVIYPASHSSPLRTVVRFNCSSSYSVVVSRDAANPSLFQISVDSPCACPNGCKPQDVGPGTIISVVFSVTVTAYFLIGLCALNPVRTPNGIEIIPKEHIWCSLCYACVERKGRKRRKYLQHK</sequence>
<keyword evidence="1" id="KW-1133">Transmembrane helix</keyword>
<dbReference type="GO" id="GO:0005802">
    <property type="term" value="C:trans-Golgi network"/>
    <property type="evidence" value="ECO:0007669"/>
    <property type="project" value="TreeGrafter"/>
</dbReference>
<proteinExistence type="predicted"/>
<organism evidence="3 4">
    <name type="scientific">Scyliorhinus torazame</name>
    <name type="common">Cloudy catshark</name>
    <name type="synonym">Catulus torazame</name>
    <dbReference type="NCBI Taxonomy" id="75743"/>
    <lineage>
        <taxon>Eukaryota</taxon>
        <taxon>Metazoa</taxon>
        <taxon>Chordata</taxon>
        <taxon>Craniata</taxon>
        <taxon>Vertebrata</taxon>
        <taxon>Chondrichthyes</taxon>
        <taxon>Elasmobranchii</taxon>
        <taxon>Galeomorphii</taxon>
        <taxon>Galeoidea</taxon>
        <taxon>Carcharhiniformes</taxon>
        <taxon>Scyliorhinidae</taxon>
        <taxon>Scyliorhinus</taxon>
    </lineage>
</organism>
<name>A0A401NLS8_SCYTO</name>
<dbReference type="OrthoDB" id="29460at2759"/>
<dbReference type="Proteomes" id="UP000288216">
    <property type="component" value="Unassembled WGS sequence"/>
</dbReference>
<evidence type="ECO:0000313" key="3">
    <source>
        <dbReference type="EMBL" id="GCB61851.1"/>
    </source>
</evidence>
<dbReference type="EMBL" id="BFAA01007711">
    <property type="protein sequence ID" value="GCB61851.1"/>
    <property type="molecule type" value="Genomic_DNA"/>
</dbReference>
<evidence type="ECO:0000256" key="2">
    <source>
        <dbReference type="SAM" id="SignalP"/>
    </source>
</evidence>
<feature type="transmembrane region" description="Helical" evidence="1">
    <location>
        <begin position="204"/>
        <end position="224"/>
    </location>
</feature>
<keyword evidence="1" id="KW-0812">Transmembrane</keyword>
<keyword evidence="1" id="KW-0472">Membrane</keyword>
<feature type="non-terminal residue" evidence="3">
    <location>
        <position position="1"/>
    </location>
</feature>
<evidence type="ECO:0000256" key="1">
    <source>
        <dbReference type="SAM" id="Phobius"/>
    </source>
</evidence>
<gene>
    <name evidence="3" type="ORF">scyTo_0014399</name>
</gene>
<dbReference type="OMA" id="SVWCMIC"/>
<evidence type="ECO:0008006" key="5">
    <source>
        <dbReference type="Google" id="ProtNLM"/>
    </source>
</evidence>
<dbReference type="PANTHER" id="PTHR15071:SF34">
    <property type="entry name" value="MRH DOMAIN-CONTAINING PROTEIN"/>
    <property type="match status" value="1"/>
</dbReference>
<keyword evidence="2" id="KW-0732">Signal</keyword>
<comment type="caution">
    <text evidence="3">The sequence shown here is derived from an EMBL/GenBank/DDBJ whole genome shotgun (WGS) entry which is preliminary data.</text>
</comment>
<accession>A0A401NLS8</accession>